<proteinExistence type="predicted"/>
<evidence type="ECO:0000313" key="1">
    <source>
        <dbReference type="EMBL" id="MEX0405347.1"/>
    </source>
</evidence>
<accession>A0ABV3SF08</accession>
<keyword evidence="2" id="KW-1185">Reference proteome</keyword>
<dbReference type="EMBL" id="JBDPGJ010000002">
    <property type="protein sequence ID" value="MEX0405347.1"/>
    <property type="molecule type" value="Genomic_DNA"/>
</dbReference>
<protein>
    <submittedName>
        <fullName evidence="1">Uncharacterized protein</fullName>
    </submittedName>
</protein>
<gene>
    <name evidence="1" type="ORF">ABGN05_06745</name>
</gene>
<dbReference type="Proteomes" id="UP001556692">
    <property type="component" value="Unassembled WGS sequence"/>
</dbReference>
<evidence type="ECO:0000313" key="2">
    <source>
        <dbReference type="Proteomes" id="UP001556692"/>
    </source>
</evidence>
<reference evidence="1 2" key="1">
    <citation type="submission" date="2024-05" db="EMBL/GenBank/DDBJ databases">
        <authorList>
            <person name="Jiang F."/>
        </authorList>
    </citation>
    <scope>NUCLEOTIDE SEQUENCE [LARGE SCALE GENOMIC DNA]</scope>
    <source>
        <strain evidence="1 2">LZ166</strain>
    </source>
</reference>
<organism evidence="1 2">
    <name type="scientific">Aquibium pacificus</name>
    <dbReference type="NCBI Taxonomy" id="3153579"/>
    <lineage>
        <taxon>Bacteria</taxon>
        <taxon>Pseudomonadati</taxon>
        <taxon>Pseudomonadota</taxon>
        <taxon>Alphaproteobacteria</taxon>
        <taxon>Hyphomicrobiales</taxon>
        <taxon>Phyllobacteriaceae</taxon>
        <taxon>Aquibium</taxon>
    </lineage>
</organism>
<name>A0ABV3SF08_9HYPH</name>
<sequence>MRFFIDPSPRCGGHRAAAKPSFLPAFPRNTPVFSPIVKGEPETEEKPLENGYVYQLKFELITLRHVVVCRAGRLAEAQ</sequence>
<comment type="caution">
    <text evidence="1">The sequence shown here is derived from an EMBL/GenBank/DDBJ whole genome shotgun (WGS) entry which is preliminary data.</text>
</comment>
<dbReference type="RefSeq" id="WP_367953246.1">
    <property type="nucleotide sequence ID" value="NZ_JBDPGJ010000002.1"/>
</dbReference>